<dbReference type="SUPFAM" id="SSF49899">
    <property type="entry name" value="Concanavalin A-like lectins/glucanases"/>
    <property type="match status" value="1"/>
</dbReference>
<dbReference type="InterPro" id="IPR050504">
    <property type="entry name" value="IgSF_BTN/MOG"/>
</dbReference>
<dbReference type="InterPro" id="IPR007110">
    <property type="entry name" value="Ig-like_dom"/>
</dbReference>
<dbReference type="InterPro" id="IPR036179">
    <property type="entry name" value="Ig-like_dom_sf"/>
</dbReference>
<evidence type="ECO:0000259" key="9">
    <source>
        <dbReference type="PROSITE" id="PS50188"/>
    </source>
</evidence>
<comment type="subcellular location">
    <subcellularLocation>
        <location evidence="1">Membrane</location>
        <topology evidence="1">Single-pass type I membrane protein</topology>
    </subcellularLocation>
</comment>
<dbReference type="InterPro" id="IPR001870">
    <property type="entry name" value="B30.2/SPRY"/>
</dbReference>
<organism evidence="11 12">
    <name type="scientific">Lepisosteus oculatus</name>
    <name type="common">Spotted gar</name>
    <dbReference type="NCBI Taxonomy" id="7918"/>
    <lineage>
        <taxon>Eukaryota</taxon>
        <taxon>Metazoa</taxon>
        <taxon>Chordata</taxon>
        <taxon>Craniata</taxon>
        <taxon>Vertebrata</taxon>
        <taxon>Euteleostomi</taxon>
        <taxon>Actinopterygii</taxon>
        <taxon>Neopterygii</taxon>
        <taxon>Holostei</taxon>
        <taxon>Semionotiformes</taxon>
        <taxon>Lepisosteidae</taxon>
        <taxon>Lepisosteus</taxon>
    </lineage>
</organism>
<keyword evidence="5 8" id="KW-1133">Transmembrane helix</keyword>
<evidence type="ECO:0000259" key="10">
    <source>
        <dbReference type="PROSITE" id="PS50835"/>
    </source>
</evidence>
<proteinExistence type="inferred from homology"/>
<feature type="domain" description="Ig-like" evidence="10">
    <location>
        <begin position="32"/>
        <end position="144"/>
    </location>
</feature>
<dbReference type="OMA" id="LERFRYW"/>
<reference evidence="12" key="1">
    <citation type="submission" date="2011-12" db="EMBL/GenBank/DDBJ databases">
        <title>The Draft Genome of Lepisosteus oculatus.</title>
        <authorList>
            <consortium name="The Broad Institute Genome Assembly &amp; Analysis Group"/>
            <consortium name="Computational R&amp;D Group"/>
            <consortium name="and Sequencing Platform"/>
            <person name="Di Palma F."/>
            <person name="Alfoldi J."/>
            <person name="Johnson J."/>
            <person name="Berlin A."/>
            <person name="Gnerre S."/>
            <person name="Jaffe D."/>
            <person name="MacCallum I."/>
            <person name="Young S."/>
            <person name="Walker B.J."/>
            <person name="Lander E.S."/>
            <person name="Lindblad-Toh K."/>
        </authorList>
    </citation>
    <scope>NUCLEOTIDE SEQUENCE [LARGE SCALE GENOMIC DNA]</scope>
</reference>
<dbReference type="PRINTS" id="PR01407">
    <property type="entry name" value="BUTYPHLNCDUF"/>
</dbReference>
<dbReference type="FunFam" id="2.60.40.10:FF:000088">
    <property type="entry name" value="Butyrophilin subfamily 1 member A1"/>
    <property type="match status" value="1"/>
</dbReference>
<keyword evidence="6 8" id="KW-0472">Membrane</keyword>
<dbReference type="GO" id="GO:0050852">
    <property type="term" value="P:T cell receptor signaling pathway"/>
    <property type="evidence" value="ECO:0000318"/>
    <property type="project" value="GO_Central"/>
</dbReference>
<feature type="domain" description="Ig-like" evidence="10">
    <location>
        <begin position="154"/>
        <end position="234"/>
    </location>
</feature>
<dbReference type="AlphaFoldDB" id="W5M0M6"/>
<keyword evidence="3 8" id="KW-0812">Transmembrane</keyword>
<dbReference type="InterPro" id="IPR013106">
    <property type="entry name" value="Ig_V-set"/>
</dbReference>
<evidence type="ECO:0000256" key="5">
    <source>
        <dbReference type="ARBA" id="ARBA00022989"/>
    </source>
</evidence>
<dbReference type="CDD" id="cd13733">
    <property type="entry name" value="SPRY_PRY_C-I_1"/>
    <property type="match status" value="1"/>
</dbReference>
<dbReference type="Gene3D" id="2.60.40.10">
    <property type="entry name" value="Immunoglobulins"/>
    <property type="match status" value="2"/>
</dbReference>
<feature type="domain" description="B30.2/SPRY" evidence="9">
    <location>
        <begin position="326"/>
        <end position="506"/>
    </location>
</feature>
<accession>W5M0M6</accession>
<sequence length="506" mass="57624">MKSELDSGWILVLLLCVLQVSVLRSGILFLFPEMFQVLGPAGPVVATVGEHTVLPCYLSPSISVLHLEIRWFRGDFSKPLFLYLNQRPRLQNQNPFYKGRTDLFPEEFPRGNASLFLKGVRGTDDGQYTCMVKSTNWYEEAVIDVAVRGVGTQPSVSLHSNEGGQTQLVCRSEGWFRKPAVNWTDKDGQDVTSLSSTTAERDRQGLLSVSSYIPVKQESNIFSCLVRSTVPQLDLGSELHIPRDFSPGPSGWMVALILTLFLSAGAAALLIINWRKLHVQLFLLYLQLSLTVQLADSSYLVPDQQYNVDSRFRFHSLCYPYRMLTEGKKFRGGHGLFLLFFPKEDLTLNPDTAQRELLLSEDGKRVRRGNSRDVSDSPERFDCWSAVLSQEGFTKGRHYWEVEVNKLWTIGVARESVKRKGAFIILPQEGYWTLFREAARLSALTEPLTSLSPSLLPRTLGVFLDIEERQVSFYKVESREHIYTFRDMAFNEGEKLFLFFRTIDEE</sequence>
<dbReference type="Ensembl" id="ENSLOCT00000001938.1">
    <property type="protein sequence ID" value="ENSLOCP00000001933.1"/>
    <property type="gene ID" value="ENSLOCG00000001678.1"/>
</dbReference>
<evidence type="ECO:0000256" key="4">
    <source>
        <dbReference type="ARBA" id="ARBA00022729"/>
    </source>
</evidence>
<dbReference type="GO" id="GO:0001817">
    <property type="term" value="P:regulation of cytokine production"/>
    <property type="evidence" value="ECO:0000318"/>
    <property type="project" value="GO_Central"/>
</dbReference>
<dbReference type="STRING" id="7918.ENSLOCP00000001933"/>
<dbReference type="Proteomes" id="UP000018468">
    <property type="component" value="Linkage group LG5"/>
</dbReference>
<dbReference type="Bgee" id="ENSLOCG00000001678">
    <property type="expression patterns" value="Expressed in intestine and 4 other cell types or tissues"/>
</dbReference>
<dbReference type="InterPro" id="IPR003877">
    <property type="entry name" value="SPRY_dom"/>
</dbReference>
<dbReference type="HOGENOM" id="CLU_013137_22_2_1"/>
<keyword evidence="4" id="KW-0732">Signal</keyword>
<dbReference type="Pfam" id="PF22705">
    <property type="entry name" value="C2-set_3"/>
    <property type="match status" value="1"/>
</dbReference>
<evidence type="ECO:0000256" key="8">
    <source>
        <dbReference type="SAM" id="Phobius"/>
    </source>
</evidence>
<evidence type="ECO:0000313" key="11">
    <source>
        <dbReference type="Ensembl" id="ENSLOCP00000001933.1"/>
    </source>
</evidence>
<keyword evidence="7" id="KW-0393">Immunoglobulin domain</keyword>
<dbReference type="InterPro" id="IPR043136">
    <property type="entry name" value="B30.2/SPRY_sf"/>
</dbReference>
<dbReference type="InterPro" id="IPR006574">
    <property type="entry name" value="PRY"/>
</dbReference>
<reference evidence="11" key="2">
    <citation type="submission" date="2025-08" db="UniProtKB">
        <authorList>
            <consortium name="Ensembl"/>
        </authorList>
    </citation>
    <scope>IDENTIFICATION</scope>
</reference>
<dbReference type="Pfam" id="PF07686">
    <property type="entry name" value="V-set"/>
    <property type="match status" value="1"/>
</dbReference>
<dbReference type="EMBL" id="AHAT01038840">
    <property type="status" value="NOT_ANNOTATED_CDS"/>
    <property type="molecule type" value="Genomic_DNA"/>
</dbReference>
<protein>
    <submittedName>
        <fullName evidence="11">Uncharacterized protein</fullName>
    </submittedName>
</protein>
<dbReference type="GeneTree" id="ENSGT01120000271914"/>
<comment type="similarity">
    <text evidence="2">Belongs to the immunoglobulin superfamily. BTN/MOG family.</text>
</comment>
<reference evidence="11" key="3">
    <citation type="submission" date="2025-09" db="UniProtKB">
        <authorList>
            <consortium name="Ensembl"/>
        </authorList>
    </citation>
    <scope>IDENTIFICATION</scope>
</reference>
<dbReference type="InterPro" id="IPR013783">
    <property type="entry name" value="Ig-like_fold"/>
</dbReference>
<dbReference type="EMBL" id="AHAT01038839">
    <property type="status" value="NOT_ANNOTATED_CDS"/>
    <property type="molecule type" value="Genomic_DNA"/>
</dbReference>
<feature type="transmembrane region" description="Helical" evidence="8">
    <location>
        <begin position="252"/>
        <end position="274"/>
    </location>
</feature>
<evidence type="ECO:0000256" key="6">
    <source>
        <dbReference type="ARBA" id="ARBA00023136"/>
    </source>
</evidence>
<dbReference type="InParanoid" id="W5M0M6"/>
<dbReference type="PROSITE" id="PS50188">
    <property type="entry name" value="B302_SPRY"/>
    <property type="match status" value="1"/>
</dbReference>
<dbReference type="InterPro" id="IPR053896">
    <property type="entry name" value="BTN3A2-like_Ig-C"/>
</dbReference>
<dbReference type="SUPFAM" id="SSF48726">
    <property type="entry name" value="Immunoglobulin"/>
    <property type="match status" value="2"/>
</dbReference>
<dbReference type="SMART" id="SM00409">
    <property type="entry name" value="IG"/>
    <property type="match status" value="1"/>
</dbReference>
<dbReference type="PROSITE" id="PS50835">
    <property type="entry name" value="IG_LIKE"/>
    <property type="match status" value="2"/>
</dbReference>
<dbReference type="FunFam" id="2.60.120.920:FF:000080">
    <property type="entry name" value="Uncharacterized protein"/>
    <property type="match status" value="1"/>
</dbReference>
<evidence type="ECO:0000256" key="2">
    <source>
        <dbReference type="ARBA" id="ARBA00007591"/>
    </source>
</evidence>
<dbReference type="FunFam" id="2.60.40.10:FF:000208">
    <property type="entry name" value="Butyrophilin subfamily 1 member A1"/>
    <property type="match status" value="1"/>
</dbReference>
<dbReference type="SMART" id="SM00589">
    <property type="entry name" value="PRY"/>
    <property type="match status" value="1"/>
</dbReference>
<dbReference type="Pfam" id="PF00622">
    <property type="entry name" value="SPRY"/>
    <property type="match status" value="1"/>
</dbReference>
<keyword evidence="12" id="KW-1185">Reference proteome</keyword>
<dbReference type="InterPro" id="IPR003599">
    <property type="entry name" value="Ig_sub"/>
</dbReference>
<dbReference type="InterPro" id="IPR013320">
    <property type="entry name" value="ConA-like_dom_sf"/>
</dbReference>
<dbReference type="PANTHER" id="PTHR24100:SF130">
    <property type="entry name" value="BUTYROPHILIN-LIKE PROTEIN 9"/>
    <property type="match status" value="1"/>
</dbReference>
<dbReference type="SMART" id="SM00449">
    <property type="entry name" value="SPRY"/>
    <property type="match status" value="1"/>
</dbReference>
<evidence type="ECO:0000256" key="1">
    <source>
        <dbReference type="ARBA" id="ARBA00004479"/>
    </source>
</evidence>
<dbReference type="PANTHER" id="PTHR24100">
    <property type="entry name" value="BUTYROPHILIN"/>
    <property type="match status" value="1"/>
</dbReference>
<dbReference type="Pfam" id="PF13765">
    <property type="entry name" value="PRY"/>
    <property type="match status" value="1"/>
</dbReference>
<dbReference type="InterPro" id="IPR003879">
    <property type="entry name" value="Butyrophylin_SPRY"/>
</dbReference>
<dbReference type="GO" id="GO:0005102">
    <property type="term" value="F:signaling receptor binding"/>
    <property type="evidence" value="ECO:0000318"/>
    <property type="project" value="GO_Central"/>
</dbReference>
<evidence type="ECO:0000313" key="12">
    <source>
        <dbReference type="Proteomes" id="UP000018468"/>
    </source>
</evidence>
<dbReference type="GO" id="GO:0009897">
    <property type="term" value="C:external side of plasma membrane"/>
    <property type="evidence" value="ECO:0000318"/>
    <property type="project" value="GO_Central"/>
</dbReference>
<name>W5M0M6_LEPOC</name>
<evidence type="ECO:0000256" key="3">
    <source>
        <dbReference type="ARBA" id="ARBA00022692"/>
    </source>
</evidence>
<dbReference type="eggNOG" id="ENOG502QSRZ">
    <property type="taxonomic scope" value="Eukaryota"/>
</dbReference>
<evidence type="ECO:0000256" key="7">
    <source>
        <dbReference type="ARBA" id="ARBA00023319"/>
    </source>
</evidence>
<dbReference type="Gene3D" id="2.60.120.920">
    <property type="match status" value="1"/>
</dbReference>